<sequence length="398" mass="47445">MLFYDFLKEGFDFYFQEFKKKNINNYDKKYHTNYISIKEFEKDIKVNSENIFNSIKNNNYKFQSLYPIVIENKKELNKKPRLICIPTVRDRLIQMILIYYISIHLKNELAVLKSQDFSVSGVGILKARQKAKDLRNTKPYVLKTDISSFFDNIDRAKLLNEIKDVMPPDILYLFQSIIYCDPSIPYEYNKDYKKLIYSKLRKGVRQGMPISPLLASFYLNDFDEWLIKKKYKHVRYADDLIFFLDSEKQCKEVYREVSQELLKLNLTLPTLEENTKTQIISPKETVNFLGLDLRYENEKYNWYIPPHVIENVKYNLLHLTNIQNNLKMKLNFSKTISRMEQIISGYQHCYSDADSLNLKDFNKILILEKQKAINLLFKNLGIDISTVHSQYLKYLLDN</sequence>
<reference evidence="5 7" key="1">
    <citation type="submission" date="2017-04" db="EMBL/GenBank/DDBJ databases">
        <title>Comparison of Acinetobacter baumannii whole genome sequences from two major hospitals in Kuwait.</title>
        <authorList>
            <person name="Nasser K."/>
            <person name="Habibi N."/>
            <person name="Khan M.W."/>
            <person name="Purohit P."/>
            <person name="Al-Obaid I."/>
            <person name="Dhar R."/>
            <person name="Al-Fouzan W."/>
            <person name="Mustafa A.S."/>
        </authorList>
    </citation>
    <scope>NUCLEOTIDE SEQUENCE [LARGE SCALE GENOMIC DNA]</scope>
    <source>
        <strain evidence="5 7">KUFAR57</strain>
    </source>
</reference>
<protein>
    <submittedName>
        <fullName evidence="4">Reverse transcriptase</fullName>
    </submittedName>
</protein>
<reference evidence="6 8" key="3">
    <citation type="submission" date="2020-09" db="EMBL/GenBank/DDBJ databases">
        <title>Carbapenem-Resistant Acinetobacter baumannii devoid of typical resistance factors.</title>
        <authorList>
            <person name="Hoffmann M."/>
            <person name="Luo Y."/>
            <person name="Strain E."/>
            <person name="Rand H."/>
            <person name="Javkar K.G."/>
        </authorList>
    </citation>
    <scope>NUCLEOTIDE SEQUENCE [LARGE SCALE GENOMIC DNA]</scope>
    <source>
        <strain evidence="6 8">CFSAN093705</strain>
    </source>
</reference>
<evidence type="ECO:0000313" key="6">
    <source>
        <dbReference type="EMBL" id="QNV20514.1"/>
    </source>
</evidence>
<dbReference type="Proteomes" id="UP000237823">
    <property type="component" value="Unassembled WGS sequence"/>
</dbReference>
<dbReference type="AlphaFoldDB" id="A0A1L4EME1"/>
<dbReference type="PROSITE" id="PS50878">
    <property type="entry name" value="RT_POL"/>
    <property type="match status" value="1"/>
</dbReference>
<dbReference type="InterPro" id="IPR000477">
    <property type="entry name" value="RT_dom"/>
</dbReference>
<dbReference type="PANTHER" id="PTHR34047">
    <property type="entry name" value="NUCLEAR INTRON MATURASE 1, MITOCHONDRIAL-RELATED"/>
    <property type="match status" value="1"/>
</dbReference>
<evidence type="ECO:0000313" key="8">
    <source>
        <dbReference type="Proteomes" id="UP000516419"/>
    </source>
</evidence>
<proteinExistence type="inferred from homology"/>
<dbReference type="CDD" id="cd01651">
    <property type="entry name" value="RT_G2_intron"/>
    <property type="match status" value="1"/>
</dbReference>
<comment type="similarity">
    <text evidence="1">Belongs to the bacterial reverse transcriptase family.</text>
</comment>
<dbReference type="PANTHER" id="PTHR34047:SF8">
    <property type="entry name" value="PROTEIN YKFC"/>
    <property type="match status" value="1"/>
</dbReference>
<name>A0A1L4EME1_ACIBA</name>
<accession>A0A1L4EME1</accession>
<evidence type="ECO:0000313" key="3">
    <source>
        <dbReference type="EMBL" id="MDR8262270.1"/>
    </source>
</evidence>
<dbReference type="EMBL" id="VMAF01000035">
    <property type="protein sequence ID" value="MDR8432774.1"/>
    <property type="molecule type" value="Genomic_DNA"/>
</dbReference>
<dbReference type="EMBL" id="CP061525">
    <property type="protein sequence ID" value="QNV20514.1"/>
    <property type="molecule type" value="Genomic_DNA"/>
</dbReference>
<reference evidence="4" key="2">
    <citation type="submission" date="2019-07" db="EMBL/GenBank/DDBJ databases">
        <title>Biological characteristics of mucoid Acinetobacter baumannii from a general hospital in China.</title>
        <authorList>
            <person name="Hua X."/>
            <person name="Yu Y."/>
        </authorList>
    </citation>
    <scope>NUCLEOTIDE SEQUENCE</scope>
    <source>
        <strain evidence="3">N41</strain>
        <strain evidence="4">N8</strain>
    </source>
</reference>
<evidence type="ECO:0000259" key="2">
    <source>
        <dbReference type="PROSITE" id="PS50878"/>
    </source>
</evidence>
<feature type="domain" description="Reverse transcriptase" evidence="2">
    <location>
        <begin position="1"/>
        <end position="293"/>
    </location>
</feature>
<dbReference type="InterPro" id="IPR051083">
    <property type="entry name" value="GrpII_Intron_Splice-Mob/Def"/>
</dbReference>
<dbReference type="SUPFAM" id="SSF56672">
    <property type="entry name" value="DNA/RNA polymerases"/>
    <property type="match status" value="1"/>
</dbReference>
<dbReference type="OMA" id="HDLLMTH"/>
<dbReference type="KEGG" id="abw:BL01_01910"/>
<dbReference type="Proteomes" id="UP000516419">
    <property type="component" value="Chromosome"/>
</dbReference>
<dbReference type="Pfam" id="PF00078">
    <property type="entry name" value="RVT_1"/>
    <property type="match status" value="1"/>
</dbReference>
<evidence type="ECO:0000313" key="5">
    <source>
        <dbReference type="EMBL" id="PRN34769.1"/>
    </source>
</evidence>
<dbReference type="EMBL" id="NEPB01000019">
    <property type="protein sequence ID" value="PRN34769.1"/>
    <property type="molecule type" value="Genomic_DNA"/>
</dbReference>
<organism evidence="4">
    <name type="scientific">Acinetobacter baumannii</name>
    <dbReference type="NCBI Taxonomy" id="470"/>
    <lineage>
        <taxon>Bacteria</taxon>
        <taxon>Pseudomonadati</taxon>
        <taxon>Pseudomonadota</taxon>
        <taxon>Gammaproteobacteria</taxon>
        <taxon>Moraxellales</taxon>
        <taxon>Moraxellaceae</taxon>
        <taxon>Acinetobacter</taxon>
        <taxon>Acinetobacter calcoaceticus/baumannii complex</taxon>
    </lineage>
</organism>
<keyword evidence="4" id="KW-0808">Transferase</keyword>
<keyword evidence="4" id="KW-0695">RNA-directed DNA polymerase</keyword>
<dbReference type="RefSeq" id="WP_000899794.1">
    <property type="nucleotide sequence ID" value="NZ_AP024415.1"/>
</dbReference>
<keyword evidence="4" id="KW-0548">Nucleotidyltransferase</keyword>
<dbReference type="EMBL" id="VMBB01000033">
    <property type="protein sequence ID" value="MDR8262270.1"/>
    <property type="molecule type" value="Genomic_DNA"/>
</dbReference>
<gene>
    <name evidence="5" type="ORF">B9W25_10380</name>
    <name evidence="4" type="ORF">FPK63_17070</name>
    <name evidence="3" type="ORF">FPK87_17615</name>
    <name evidence="6" type="ORF">FQZ18_12120</name>
</gene>
<dbReference type="GO" id="GO:0003964">
    <property type="term" value="F:RNA-directed DNA polymerase activity"/>
    <property type="evidence" value="ECO:0007669"/>
    <property type="project" value="UniProtKB-KW"/>
</dbReference>
<evidence type="ECO:0000313" key="7">
    <source>
        <dbReference type="Proteomes" id="UP000237823"/>
    </source>
</evidence>
<evidence type="ECO:0000313" key="4">
    <source>
        <dbReference type="EMBL" id="MDR8432774.1"/>
    </source>
</evidence>
<dbReference type="InterPro" id="IPR043502">
    <property type="entry name" value="DNA/RNA_pol_sf"/>
</dbReference>
<evidence type="ECO:0000256" key="1">
    <source>
        <dbReference type="ARBA" id="ARBA00034120"/>
    </source>
</evidence>